<evidence type="ECO:0000313" key="4">
    <source>
        <dbReference type="Proteomes" id="UP000886607"/>
    </source>
</evidence>
<evidence type="ECO:0000313" key="3">
    <source>
        <dbReference type="Proteomes" id="UP000886597"/>
    </source>
</evidence>
<dbReference type="AlphaFoldDB" id="A0AAN4ZNC4"/>
<dbReference type="SUPFAM" id="SSF52218">
    <property type="entry name" value="Flavoproteins"/>
    <property type="match status" value="1"/>
</dbReference>
<dbReference type="Proteomes" id="UP000886607">
    <property type="component" value="Unassembled WGS sequence"/>
</dbReference>
<sequence>MGTDDAEDADEEEFTGADICVIATYTYNNGEVSANFVYFEENLRKQNLKRESLWCSW</sequence>
<evidence type="ECO:0000313" key="2">
    <source>
        <dbReference type="EMBL" id="GEQ54544.1"/>
    </source>
</evidence>
<reference evidence="2" key="1">
    <citation type="submission" date="2019-08" db="EMBL/GenBank/DDBJ databases">
        <authorList>
            <person name="Ishikawa M."/>
            <person name="Suzuki T."/>
            <person name="Matsutani M."/>
        </authorList>
    </citation>
    <scope>NUCLEOTIDE SEQUENCE</scope>
    <source>
        <strain evidence="2">7C1</strain>
        <strain evidence="1">8C4</strain>
    </source>
</reference>
<evidence type="ECO:0008006" key="5">
    <source>
        <dbReference type="Google" id="ProtNLM"/>
    </source>
</evidence>
<organism evidence="2 3">
    <name type="scientific">Tetragenococcus koreensis</name>
    <dbReference type="NCBI Taxonomy" id="290335"/>
    <lineage>
        <taxon>Bacteria</taxon>
        <taxon>Bacillati</taxon>
        <taxon>Bacillota</taxon>
        <taxon>Bacilli</taxon>
        <taxon>Lactobacillales</taxon>
        <taxon>Enterococcaceae</taxon>
        <taxon>Tetragenococcus</taxon>
    </lineage>
</organism>
<name>A0AAN4ZNC4_9ENTE</name>
<dbReference type="EMBL" id="BKBO01000020">
    <property type="protein sequence ID" value="GEQ49563.1"/>
    <property type="molecule type" value="Genomic_DNA"/>
</dbReference>
<evidence type="ECO:0000313" key="1">
    <source>
        <dbReference type="EMBL" id="GEQ49563.1"/>
    </source>
</evidence>
<accession>A0AAN4ZNC4</accession>
<proteinExistence type="predicted"/>
<keyword evidence="4" id="KW-1185">Reference proteome</keyword>
<reference evidence="2" key="2">
    <citation type="journal article" date="2020" name="Int. Dairy J.">
        <title>Lactic acid bacterial diversity in Brie cheese focusing on salt concentration and pH of isolation medium and characterisation of halophilic and alkaliphilic lactic acid bacterial isolates.</title>
        <authorList>
            <person name="Unno R."/>
            <person name="Matsutani M."/>
            <person name="Suzuki T."/>
            <person name="Kodama K."/>
            <person name="Matsushita H."/>
            <person name="Yamasato K."/>
            <person name="Koizumi Y."/>
            <person name="Ishikawa M."/>
        </authorList>
    </citation>
    <scope>NUCLEOTIDE SEQUENCE</scope>
    <source>
        <strain evidence="2">7C1</strain>
        <strain evidence="1">8C4</strain>
    </source>
</reference>
<dbReference type="Proteomes" id="UP000886597">
    <property type="component" value="Unassembled WGS sequence"/>
</dbReference>
<dbReference type="EMBL" id="BKBQ01000019">
    <property type="protein sequence ID" value="GEQ54544.1"/>
    <property type="molecule type" value="Genomic_DNA"/>
</dbReference>
<gene>
    <name evidence="1" type="ORF">TK11N_14150</name>
    <name evidence="2" type="ORF">TK2N_13880</name>
</gene>
<comment type="caution">
    <text evidence="2">The sequence shown here is derived from an EMBL/GenBank/DDBJ whole genome shotgun (WGS) entry which is preliminary data.</text>
</comment>
<dbReference type="RefSeq" id="WP_234752097.1">
    <property type="nucleotide sequence ID" value="NZ_BKBO01000020.1"/>
</dbReference>
<dbReference type="Gene3D" id="3.40.50.360">
    <property type="match status" value="1"/>
</dbReference>
<protein>
    <recommendedName>
        <fullName evidence="5">Flavodoxin-like domain-containing protein</fullName>
    </recommendedName>
</protein>
<dbReference type="InterPro" id="IPR029039">
    <property type="entry name" value="Flavoprotein-like_sf"/>
</dbReference>